<dbReference type="Gene3D" id="1.10.10.60">
    <property type="entry name" value="Homeodomain-like"/>
    <property type="match status" value="1"/>
</dbReference>
<feature type="compositionally biased region" description="Low complexity" evidence="7">
    <location>
        <begin position="109"/>
        <end position="135"/>
    </location>
</feature>
<feature type="region of interest" description="Disordered" evidence="7">
    <location>
        <begin position="605"/>
        <end position="644"/>
    </location>
</feature>
<dbReference type="OMA" id="ELEVHAW"/>
<accession>L8H3F0</accession>
<feature type="DNA-binding region" description="Homeobox" evidence="5">
    <location>
        <begin position="556"/>
        <end position="615"/>
    </location>
</feature>
<evidence type="ECO:0000256" key="7">
    <source>
        <dbReference type="SAM" id="MobiDB-lite"/>
    </source>
</evidence>
<dbReference type="SUPFAM" id="SSF46689">
    <property type="entry name" value="Homeodomain-like"/>
    <property type="match status" value="1"/>
</dbReference>
<feature type="compositionally biased region" description="Low complexity" evidence="7">
    <location>
        <begin position="91"/>
        <end position="100"/>
    </location>
</feature>
<keyword evidence="4 5" id="KW-0539">Nucleus</keyword>
<dbReference type="GO" id="GO:0000981">
    <property type="term" value="F:DNA-binding transcription factor activity, RNA polymerase II-specific"/>
    <property type="evidence" value="ECO:0007669"/>
    <property type="project" value="InterPro"/>
</dbReference>
<organism evidence="9 10">
    <name type="scientific">Acanthamoeba castellanii (strain ATCC 30010 / Neff)</name>
    <dbReference type="NCBI Taxonomy" id="1257118"/>
    <lineage>
        <taxon>Eukaryota</taxon>
        <taxon>Amoebozoa</taxon>
        <taxon>Discosea</taxon>
        <taxon>Longamoebia</taxon>
        <taxon>Centramoebida</taxon>
        <taxon>Acanthamoebidae</taxon>
        <taxon>Acanthamoeba</taxon>
    </lineage>
</organism>
<evidence type="ECO:0000256" key="3">
    <source>
        <dbReference type="ARBA" id="ARBA00023155"/>
    </source>
</evidence>
<dbReference type="OrthoDB" id="10068367at2759"/>
<feature type="compositionally biased region" description="Low complexity" evidence="7">
    <location>
        <begin position="326"/>
        <end position="342"/>
    </location>
</feature>
<sequence>MGLDRIMTPPSSSASTMPVAWMLPTTTTTTTTASDYAKSSASSAAPTSTTTASSRIPAQDIILSTLHQLLDPALQPPPPQPHHQLPRRPATRASPSSSSANDVVDITNRSSRSTRSTGTRTKPPPSSSSASSGRAVQHHQRQESSAGVSANSQRGAPPPTAISFPGFVNAAGPAASAPGLSALVQDLSSSLPHLLQVAAFSGISPQALLASLVTAMPAGVDPATLQLQSQPQPQRQGAAAMGSSSGSTTTTAAAATKAPAPTPHIPDPTYPRAVTTAHKLPLPKAHSGGGGLSFTPSVTSAFTSLKRPGEVARSSPPRSPNPPPLSSAAAARATTAGKPTPTSSVPLPALAVPGFPGLPPPDYAATLAALAASQQPPMAAPAGAAATTDYQARMQQYMQFLLLLQQQQPPQQQQLPPGFAVAPLPYITTPLGSIITAPAQSSLSSSAASTTSTSGKRARTSVKQESGGTKRSRGSRDDCPVTGRTSSNAGPAPTGDASDTAASRKRTRLDDQYGQLTDLGPPPRTAGGATRDGSAQPTPRRRAEASFGDGDDDDDDAVKRKRINQSQLDVLEAAYLDDPLPSRRTKQRLSTQLGISIKRVQIWFQNRRAKQKRQRKDGSDSGGDTFPEDGSDDPPSGGLFGLMD</sequence>
<evidence type="ECO:0000256" key="1">
    <source>
        <dbReference type="ARBA" id="ARBA00004123"/>
    </source>
</evidence>
<evidence type="ECO:0000256" key="4">
    <source>
        <dbReference type="ARBA" id="ARBA00023242"/>
    </source>
</evidence>
<dbReference type="PROSITE" id="PS50071">
    <property type="entry name" value="HOMEOBOX_2"/>
    <property type="match status" value="1"/>
</dbReference>
<keyword evidence="3 5" id="KW-0371">Homeobox</keyword>
<dbReference type="KEGG" id="acan:ACA1_264140"/>
<dbReference type="CDD" id="cd00086">
    <property type="entry name" value="homeodomain"/>
    <property type="match status" value="1"/>
</dbReference>
<proteinExistence type="predicted"/>
<evidence type="ECO:0000313" key="10">
    <source>
        <dbReference type="Proteomes" id="UP000011083"/>
    </source>
</evidence>
<dbReference type="GO" id="GO:0000977">
    <property type="term" value="F:RNA polymerase II transcription regulatory region sequence-specific DNA binding"/>
    <property type="evidence" value="ECO:0007669"/>
    <property type="project" value="TreeGrafter"/>
</dbReference>
<dbReference type="InterPro" id="IPR051306">
    <property type="entry name" value="Homeobox_regulator"/>
</dbReference>
<dbReference type="InterPro" id="IPR017970">
    <property type="entry name" value="Homeobox_CS"/>
</dbReference>
<dbReference type="PANTHER" id="PTHR46123">
    <property type="entry name" value="MIX-TYPE HOMEOBOX GENE 1-RELATED"/>
    <property type="match status" value="1"/>
</dbReference>
<feature type="compositionally biased region" description="Low complexity" evidence="7">
    <location>
        <begin position="31"/>
        <end position="54"/>
    </location>
</feature>
<dbReference type="InterPro" id="IPR009057">
    <property type="entry name" value="Homeodomain-like_sf"/>
</dbReference>
<keyword evidence="10" id="KW-1185">Reference proteome</keyword>
<feature type="region of interest" description="Disordered" evidence="7">
    <location>
        <begin position="228"/>
        <end position="272"/>
    </location>
</feature>
<dbReference type="Pfam" id="PF00046">
    <property type="entry name" value="Homeodomain"/>
    <property type="match status" value="1"/>
</dbReference>
<feature type="region of interest" description="Disordered" evidence="7">
    <location>
        <begin position="1"/>
        <end position="20"/>
    </location>
</feature>
<dbReference type="GO" id="GO:0005634">
    <property type="term" value="C:nucleus"/>
    <property type="evidence" value="ECO:0007669"/>
    <property type="project" value="UniProtKB-SubCell"/>
</dbReference>
<feature type="compositionally biased region" description="Low complexity" evidence="7">
    <location>
        <begin position="228"/>
        <end position="259"/>
    </location>
</feature>
<evidence type="ECO:0000256" key="6">
    <source>
        <dbReference type="RuleBase" id="RU000682"/>
    </source>
</evidence>
<dbReference type="PROSITE" id="PS00027">
    <property type="entry name" value="HOMEOBOX_1"/>
    <property type="match status" value="1"/>
</dbReference>
<feature type="region of interest" description="Disordered" evidence="7">
    <location>
        <begin position="31"/>
        <end position="164"/>
    </location>
</feature>
<dbReference type="VEuPathDB" id="AmoebaDB:ACA1_264140"/>
<feature type="region of interest" description="Disordered" evidence="7">
    <location>
        <begin position="439"/>
        <end position="557"/>
    </location>
</feature>
<feature type="compositionally biased region" description="Polar residues" evidence="7">
    <location>
        <begin position="143"/>
        <end position="154"/>
    </location>
</feature>
<feature type="region of interest" description="Disordered" evidence="7">
    <location>
        <begin position="305"/>
        <end position="347"/>
    </location>
</feature>
<name>L8H3F0_ACACF</name>
<gene>
    <name evidence="9" type="ORF">ACA1_264140</name>
</gene>
<dbReference type="GeneID" id="14920017"/>
<evidence type="ECO:0000259" key="8">
    <source>
        <dbReference type="PROSITE" id="PS50071"/>
    </source>
</evidence>
<feature type="compositionally biased region" description="Low complexity" evidence="7">
    <location>
        <begin position="439"/>
        <end position="455"/>
    </location>
</feature>
<feature type="compositionally biased region" description="Low complexity" evidence="7">
    <location>
        <begin position="7"/>
        <end position="18"/>
    </location>
</feature>
<feature type="domain" description="Homeobox" evidence="8">
    <location>
        <begin position="554"/>
        <end position="614"/>
    </location>
</feature>
<reference evidence="9 10" key="1">
    <citation type="journal article" date="2013" name="Genome Biol.">
        <title>Genome of Acanthamoeba castellanii highlights extensive lateral gene transfer and early evolution of tyrosine kinase signaling.</title>
        <authorList>
            <person name="Clarke M."/>
            <person name="Lohan A.J."/>
            <person name="Liu B."/>
            <person name="Lagkouvardos I."/>
            <person name="Roy S."/>
            <person name="Zafar N."/>
            <person name="Bertelli C."/>
            <person name="Schilde C."/>
            <person name="Kianianmomeni A."/>
            <person name="Burglin T.R."/>
            <person name="Frech C."/>
            <person name="Turcotte B."/>
            <person name="Kopec K.O."/>
            <person name="Synnott J.M."/>
            <person name="Choo C."/>
            <person name="Paponov I."/>
            <person name="Finkler A."/>
            <person name="Soon Heng Tan C."/>
            <person name="Hutchins A.P."/>
            <person name="Weinmeier T."/>
            <person name="Rattei T."/>
            <person name="Chu J.S."/>
            <person name="Gimenez G."/>
            <person name="Irimia M."/>
            <person name="Rigden D.J."/>
            <person name="Fitzpatrick D.A."/>
            <person name="Lorenzo-Morales J."/>
            <person name="Bateman A."/>
            <person name="Chiu C.H."/>
            <person name="Tang P."/>
            <person name="Hegemann P."/>
            <person name="Fromm H."/>
            <person name="Raoult D."/>
            <person name="Greub G."/>
            <person name="Miranda-Saavedra D."/>
            <person name="Chen N."/>
            <person name="Nash P."/>
            <person name="Ginger M.L."/>
            <person name="Horn M."/>
            <person name="Schaap P."/>
            <person name="Caler L."/>
            <person name="Loftus B."/>
        </authorList>
    </citation>
    <scope>NUCLEOTIDE SEQUENCE [LARGE SCALE GENOMIC DNA]</scope>
    <source>
        <strain evidence="9 10">Neff</strain>
    </source>
</reference>
<comment type="subcellular location">
    <subcellularLocation>
        <location evidence="1 5 6">Nucleus</location>
    </subcellularLocation>
</comment>
<dbReference type="RefSeq" id="XP_004341328.1">
    <property type="nucleotide sequence ID" value="XM_004341280.1"/>
</dbReference>
<feature type="compositionally biased region" description="Pro residues" evidence="7">
    <location>
        <begin position="260"/>
        <end position="269"/>
    </location>
</feature>
<evidence type="ECO:0000256" key="5">
    <source>
        <dbReference type="PROSITE-ProRule" id="PRU00108"/>
    </source>
</evidence>
<dbReference type="PANTHER" id="PTHR46123:SF4">
    <property type="entry name" value="MIX-TYPE HOMEOBOX GENE 1-RELATED"/>
    <property type="match status" value="1"/>
</dbReference>
<dbReference type="STRING" id="1257118.L8H3F0"/>
<dbReference type="EMBL" id="KB007933">
    <property type="protein sequence ID" value="ELR19243.1"/>
    <property type="molecule type" value="Genomic_DNA"/>
</dbReference>
<dbReference type="AlphaFoldDB" id="L8H3F0"/>
<evidence type="ECO:0000313" key="9">
    <source>
        <dbReference type="EMBL" id="ELR19243.1"/>
    </source>
</evidence>
<dbReference type="SMART" id="SM00389">
    <property type="entry name" value="HOX"/>
    <property type="match status" value="1"/>
</dbReference>
<protein>
    <submittedName>
        <fullName evidence="9">Homeobox domain containing protein</fullName>
    </submittedName>
</protein>
<keyword evidence="2 5" id="KW-0238">DNA-binding</keyword>
<dbReference type="Proteomes" id="UP000011083">
    <property type="component" value="Unassembled WGS sequence"/>
</dbReference>
<dbReference type="InterPro" id="IPR001356">
    <property type="entry name" value="HD"/>
</dbReference>
<evidence type="ECO:0000256" key="2">
    <source>
        <dbReference type="ARBA" id="ARBA00023125"/>
    </source>
</evidence>